<evidence type="ECO:0000259" key="2">
    <source>
        <dbReference type="PROSITE" id="PS51471"/>
    </source>
</evidence>
<evidence type="ECO:0000256" key="1">
    <source>
        <dbReference type="SAM" id="MobiDB-lite"/>
    </source>
</evidence>
<keyword evidence="4" id="KW-1185">Reference proteome</keyword>
<comment type="caution">
    <text evidence="3">The sequence shown here is derived from an EMBL/GenBank/DDBJ whole genome shotgun (WGS) entry which is preliminary data.</text>
</comment>
<dbReference type="Proteomes" id="UP001189429">
    <property type="component" value="Unassembled WGS sequence"/>
</dbReference>
<evidence type="ECO:0000313" key="4">
    <source>
        <dbReference type="Proteomes" id="UP001189429"/>
    </source>
</evidence>
<proteinExistence type="predicted"/>
<dbReference type="PANTHER" id="PTHR31212:SF4">
    <property type="entry name" value="ALPHA-KETOGLUTARATE-DEPENDENT DIOXYGENASE ALKB HOMOLOG 3"/>
    <property type="match status" value="1"/>
</dbReference>
<dbReference type="Pfam" id="PF13532">
    <property type="entry name" value="2OG-FeII_Oxy_2"/>
    <property type="match status" value="1"/>
</dbReference>
<protein>
    <recommendedName>
        <fullName evidence="2">Fe2OG dioxygenase domain-containing protein</fullName>
    </recommendedName>
</protein>
<feature type="region of interest" description="Disordered" evidence="1">
    <location>
        <begin position="1"/>
        <end position="86"/>
    </location>
</feature>
<organism evidence="3 4">
    <name type="scientific">Prorocentrum cordatum</name>
    <dbReference type="NCBI Taxonomy" id="2364126"/>
    <lineage>
        <taxon>Eukaryota</taxon>
        <taxon>Sar</taxon>
        <taxon>Alveolata</taxon>
        <taxon>Dinophyceae</taxon>
        <taxon>Prorocentrales</taxon>
        <taxon>Prorocentraceae</taxon>
        <taxon>Prorocentrum</taxon>
    </lineage>
</organism>
<feature type="domain" description="Fe2OG dioxygenase" evidence="2">
    <location>
        <begin position="211"/>
        <end position="314"/>
    </location>
</feature>
<accession>A0ABN9TW73</accession>
<dbReference type="InterPro" id="IPR037151">
    <property type="entry name" value="AlkB-like_sf"/>
</dbReference>
<dbReference type="PROSITE" id="PS51471">
    <property type="entry name" value="FE2OG_OXY"/>
    <property type="match status" value="1"/>
</dbReference>
<dbReference type="EMBL" id="CAUYUJ010015157">
    <property type="protein sequence ID" value="CAK0850491.1"/>
    <property type="molecule type" value="Genomic_DNA"/>
</dbReference>
<gene>
    <name evidence="3" type="ORF">PCOR1329_LOCUS42899</name>
</gene>
<dbReference type="InterPro" id="IPR032854">
    <property type="entry name" value="ALKBH3"/>
</dbReference>
<feature type="compositionally biased region" description="Basic residues" evidence="1">
    <location>
        <begin position="7"/>
        <end position="32"/>
    </location>
</feature>
<sequence length="325" mass="36328">MKDSKQKKLSKKEKKLAKKLKKKEKKVEKKLRKLDASKKAKKRKRSSSSSSSPSSSSSGPPAAAPAPARGADAGAEARAPAVVEPSRESVGLRLLGDVYAVGKPSSELRWEYPLRDEVRRCFAGVLRPRLPQGTLRRLEELAREGAAWHQPKRPRTGELLPRKTDWMTAEGCRCAYRYGGVEVGPTEFPGWMAEVMETVMPLCGIRGQGRWPNCCNLNLYEDGGMSVGWHADDEELFQGKVGDCPIISFSLGHTRTFELQVLGAQGDGEQPLRIPLHSGDVLTMEGLVQKHYQHRVPREKAQGARINFTWRWIRQHQARCPLGRK</sequence>
<dbReference type="PANTHER" id="PTHR31212">
    <property type="entry name" value="ALPHA-KETOGLUTARATE-DEPENDENT DIOXYGENASE ALKB HOMOLOG 3"/>
    <property type="match status" value="1"/>
</dbReference>
<reference evidence="3" key="1">
    <citation type="submission" date="2023-10" db="EMBL/GenBank/DDBJ databases">
        <authorList>
            <person name="Chen Y."/>
            <person name="Shah S."/>
            <person name="Dougan E. K."/>
            <person name="Thang M."/>
            <person name="Chan C."/>
        </authorList>
    </citation>
    <scope>NUCLEOTIDE SEQUENCE [LARGE SCALE GENOMIC DNA]</scope>
</reference>
<feature type="compositionally biased region" description="Low complexity" evidence="1">
    <location>
        <begin position="47"/>
        <end position="81"/>
    </location>
</feature>
<evidence type="ECO:0000313" key="3">
    <source>
        <dbReference type="EMBL" id="CAK0850491.1"/>
    </source>
</evidence>
<dbReference type="InterPro" id="IPR005123">
    <property type="entry name" value="Oxoglu/Fe-dep_dioxygenase_dom"/>
</dbReference>
<dbReference type="InterPro" id="IPR027450">
    <property type="entry name" value="AlkB-like"/>
</dbReference>
<dbReference type="SUPFAM" id="SSF51197">
    <property type="entry name" value="Clavaminate synthase-like"/>
    <property type="match status" value="1"/>
</dbReference>
<dbReference type="Gene3D" id="2.60.120.590">
    <property type="entry name" value="Alpha-ketoglutarate-dependent dioxygenase AlkB-like"/>
    <property type="match status" value="1"/>
</dbReference>
<name>A0ABN9TW73_9DINO</name>